<feature type="non-terminal residue" evidence="2">
    <location>
        <position position="61"/>
    </location>
</feature>
<feature type="compositionally biased region" description="Basic and acidic residues" evidence="1">
    <location>
        <begin position="25"/>
        <end position="40"/>
    </location>
</feature>
<protein>
    <submittedName>
        <fullName evidence="2">Uncharacterized protein</fullName>
    </submittedName>
</protein>
<dbReference type="EMBL" id="WHUW01000030">
    <property type="protein sequence ID" value="KAF8434090.1"/>
    <property type="molecule type" value="Genomic_DNA"/>
</dbReference>
<evidence type="ECO:0000313" key="2">
    <source>
        <dbReference type="EMBL" id="KAF8415006.1"/>
    </source>
</evidence>
<feature type="compositionally biased region" description="Basic residues" evidence="1">
    <location>
        <begin position="44"/>
        <end position="53"/>
    </location>
</feature>
<name>A0AAD4G5H9_BOLED</name>
<keyword evidence="4" id="KW-1185">Reference proteome</keyword>
<comment type="caution">
    <text evidence="2">The sequence shown here is derived from an EMBL/GenBank/DDBJ whole genome shotgun (WGS) entry which is preliminary data.</text>
</comment>
<gene>
    <name evidence="2" type="ORF">L210DRAFT_3345206</name>
    <name evidence="3" type="ORF">L210DRAFT_3361129</name>
</gene>
<evidence type="ECO:0000256" key="1">
    <source>
        <dbReference type="SAM" id="MobiDB-lite"/>
    </source>
</evidence>
<reference evidence="2" key="2">
    <citation type="journal article" date="2020" name="Nat. Commun.">
        <title>Large-scale genome sequencing of mycorrhizal fungi provides insights into the early evolution of symbiotic traits.</title>
        <authorList>
            <person name="Miyauchi S."/>
            <person name="Kiss E."/>
            <person name="Kuo A."/>
            <person name="Drula E."/>
            <person name="Kohler A."/>
            <person name="Sanchez-Garcia M."/>
            <person name="Morin E."/>
            <person name="Andreopoulos B."/>
            <person name="Barry K.W."/>
            <person name="Bonito G."/>
            <person name="Buee M."/>
            <person name="Carver A."/>
            <person name="Chen C."/>
            <person name="Cichocki N."/>
            <person name="Clum A."/>
            <person name="Culley D."/>
            <person name="Crous P.W."/>
            <person name="Fauchery L."/>
            <person name="Girlanda M."/>
            <person name="Hayes R.D."/>
            <person name="Keri Z."/>
            <person name="LaButti K."/>
            <person name="Lipzen A."/>
            <person name="Lombard V."/>
            <person name="Magnuson J."/>
            <person name="Maillard F."/>
            <person name="Murat C."/>
            <person name="Nolan M."/>
            <person name="Ohm R.A."/>
            <person name="Pangilinan J."/>
            <person name="Pereira M.F."/>
            <person name="Perotto S."/>
            <person name="Peter M."/>
            <person name="Pfister S."/>
            <person name="Riley R."/>
            <person name="Sitrit Y."/>
            <person name="Stielow J.B."/>
            <person name="Szollosi G."/>
            <person name="Zifcakova L."/>
            <person name="Stursova M."/>
            <person name="Spatafora J.W."/>
            <person name="Tedersoo L."/>
            <person name="Vaario L.M."/>
            <person name="Yamada A."/>
            <person name="Yan M."/>
            <person name="Wang P."/>
            <person name="Xu J."/>
            <person name="Bruns T."/>
            <person name="Baldrian P."/>
            <person name="Vilgalys R."/>
            <person name="Dunand C."/>
            <person name="Henrissat B."/>
            <person name="Grigoriev I.V."/>
            <person name="Hibbett D."/>
            <person name="Nagy L.G."/>
            <person name="Martin F.M."/>
        </authorList>
    </citation>
    <scope>NUCLEOTIDE SEQUENCE</scope>
    <source>
        <strain evidence="2">BED1</strain>
    </source>
</reference>
<organism evidence="2 4">
    <name type="scientific">Boletus edulis BED1</name>
    <dbReference type="NCBI Taxonomy" id="1328754"/>
    <lineage>
        <taxon>Eukaryota</taxon>
        <taxon>Fungi</taxon>
        <taxon>Dikarya</taxon>
        <taxon>Basidiomycota</taxon>
        <taxon>Agaricomycotina</taxon>
        <taxon>Agaricomycetes</taxon>
        <taxon>Agaricomycetidae</taxon>
        <taxon>Boletales</taxon>
        <taxon>Boletineae</taxon>
        <taxon>Boletaceae</taxon>
        <taxon>Boletoideae</taxon>
        <taxon>Boletus</taxon>
    </lineage>
</organism>
<evidence type="ECO:0000313" key="4">
    <source>
        <dbReference type="Proteomes" id="UP001194468"/>
    </source>
</evidence>
<dbReference type="Proteomes" id="UP001194468">
    <property type="component" value="Unassembled WGS sequence"/>
</dbReference>
<accession>A0AAD4G5H9</accession>
<reference evidence="2" key="1">
    <citation type="submission" date="2019-10" db="EMBL/GenBank/DDBJ databases">
        <authorList>
            <consortium name="DOE Joint Genome Institute"/>
            <person name="Kuo A."/>
            <person name="Miyauchi S."/>
            <person name="Kiss E."/>
            <person name="Drula E."/>
            <person name="Kohler A."/>
            <person name="Sanchez-Garcia M."/>
            <person name="Andreopoulos B."/>
            <person name="Barry K.W."/>
            <person name="Bonito G."/>
            <person name="Buee M."/>
            <person name="Carver A."/>
            <person name="Chen C."/>
            <person name="Cichocki N."/>
            <person name="Clum A."/>
            <person name="Culley D."/>
            <person name="Crous P.W."/>
            <person name="Fauchery L."/>
            <person name="Girlanda M."/>
            <person name="Hayes R."/>
            <person name="Keri Z."/>
            <person name="LaButti K."/>
            <person name="Lipzen A."/>
            <person name="Lombard V."/>
            <person name="Magnuson J."/>
            <person name="Maillard F."/>
            <person name="Morin E."/>
            <person name="Murat C."/>
            <person name="Nolan M."/>
            <person name="Ohm R."/>
            <person name="Pangilinan J."/>
            <person name="Pereira M."/>
            <person name="Perotto S."/>
            <person name="Peter M."/>
            <person name="Riley R."/>
            <person name="Sitrit Y."/>
            <person name="Stielow B."/>
            <person name="Szollosi G."/>
            <person name="Zifcakova L."/>
            <person name="Stursova M."/>
            <person name="Spatafora J.W."/>
            <person name="Tedersoo L."/>
            <person name="Vaario L.-M."/>
            <person name="Yamada A."/>
            <person name="Yan M."/>
            <person name="Wang P."/>
            <person name="Xu J."/>
            <person name="Bruns T."/>
            <person name="Baldrian P."/>
            <person name="Vilgalys R."/>
            <person name="Henrissat B."/>
            <person name="Grigoriev I.V."/>
            <person name="Hibbett D."/>
            <person name="Nagy L.G."/>
            <person name="Martin F.M."/>
        </authorList>
    </citation>
    <scope>NUCLEOTIDE SEQUENCE</scope>
    <source>
        <strain evidence="2">BED1</strain>
    </source>
</reference>
<dbReference type="EMBL" id="WHUW01000388">
    <property type="protein sequence ID" value="KAF8415006.1"/>
    <property type="molecule type" value="Genomic_DNA"/>
</dbReference>
<feature type="compositionally biased region" description="Polar residues" evidence="1">
    <location>
        <begin position="1"/>
        <end position="10"/>
    </location>
</feature>
<sequence>MFSSQTTTAGGRTLAANALRSAGLIDKDERMKDVSTDRPGGRKGISKIRSHRPRPIDAFKD</sequence>
<evidence type="ECO:0000313" key="3">
    <source>
        <dbReference type="EMBL" id="KAF8434090.1"/>
    </source>
</evidence>
<dbReference type="AlphaFoldDB" id="A0AAD4G5H9"/>
<feature type="region of interest" description="Disordered" evidence="1">
    <location>
        <begin position="1"/>
        <end position="61"/>
    </location>
</feature>
<proteinExistence type="predicted"/>